<evidence type="ECO:0000256" key="4">
    <source>
        <dbReference type="SAM" id="SignalP"/>
    </source>
</evidence>
<dbReference type="Gene3D" id="3.90.70.10">
    <property type="entry name" value="Cysteine proteinases"/>
    <property type="match status" value="1"/>
</dbReference>
<organism evidence="6 7">
    <name type="scientific">Aphidius gifuensis</name>
    <name type="common">Parasitoid wasp</name>
    <dbReference type="NCBI Taxonomy" id="684658"/>
    <lineage>
        <taxon>Eukaryota</taxon>
        <taxon>Metazoa</taxon>
        <taxon>Ecdysozoa</taxon>
        <taxon>Arthropoda</taxon>
        <taxon>Hexapoda</taxon>
        <taxon>Insecta</taxon>
        <taxon>Pterygota</taxon>
        <taxon>Neoptera</taxon>
        <taxon>Endopterygota</taxon>
        <taxon>Hymenoptera</taxon>
        <taxon>Apocrita</taxon>
        <taxon>Ichneumonoidea</taxon>
        <taxon>Braconidae</taxon>
        <taxon>Aphidiinae</taxon>
        <taxon>Aphidius</taxon>
    </lineage>
</organism>
<dbReference type="AlphaFoldDB" id="A0A834XUZ1"/>
<dbReference type="PANTHER" id="PTHR10183:SF433">
    <property type="entry name" value="CALPAIN-A-RELATED"/>
    <property type="match status" value="1"/>
</dbReference>
<dbReference type="PRINTS" id="PR00704">
    <property type="entry name" value="CALPAIN"/>
</dbReference>
<keyword evidence="3" id="KW-0645">Protease</keyword>
<dbReference type="Proteomes" id="UP000639338">
    <property type="component" value="Unassembled WGS sequence"/>
</dbReference>
<keyword evidence="4" id="KW-0732">Signal</keyword>
<dbReference type="SUPFAM" id="SSF49758">
    <property type="entry name" value="Calpain large subunit, middle domain (domain III)"/>
    <property type="match status" value="1"/>
</dbReference>
<dbReference type="PROSITE" id="PS50203">
    <property type="entry name" value="CALPAIN_CAT"/>
    <property type="match status" value="1"/>
</dbReference>
<proteinExistence type="inferred from homology"/>
<feature type="domain" description="Calpain catalytic" evidence="5">
    <location>
        <begin position="161"/>
        <end position="463"/>
    </location>
</feature>
<dbReference type="InterPro" id="IPR036213">
    <property type="entry name" value="Calpain_III_sf"/>
</dbReference>
<dbReference type="EMBL" id="JACMRX010000003">
    <property type="protein sequence ID" value="KAF7993930.1"/>
    <property type="molecule type" value="Genomic_DNA"/>
</dbReference>
<dbReference type="Gene3D" id="1.10.238.10">
    <property type="entry name" value="EF-hand"/>
    <property type="match status" value="1"/>
</dbReference>
<dbReference type="SUPFAM" id="SSF47473">
    <property type="entry name" value="EF-hand"/>
    <property type="match status" value="1"/>
</dbReference>
<name>A0A834XUZ1_APHGI</name>
<reference evidence="6 7" key="1">
    <citation type="submission" date="2020-08" db="EMBL/GenBank/DDBJ databases">
        <title>Aphidius gifuensis genome sequencing and assembly.</title>
        <authorList>
            <person name="Du Z."/>
        </authorList>
    </citation>
    <scope>NUCLEOTIDE SEQUENCE [LARGE SCALE GENOMIC DNA]</scope>
    <source>
        <strain evidence="6">YNYX2018</strain>
        <tissue evidence="6">Adults</tissue>
    </source>
</reference>
<feature type="signal peptide" evidence="4">
    <location>
        <begin position="1"/>
        <end position="20"/>
    </location>
</feature>
<dbReference type="Gene3D" id="2.60.120.380">
    <property type="match status" value="1"/>
</dbReference>
<dbReference type="InterPro" id="IPR001300">
    <property type="entry name" value="Peptidase_C2_calpain_cat"/>
</dbReference>
<feature type="active site" evidence="2 3">
    <location>
        <position position="409"/>
    </location>
</feature>
<feature type="chain" id="PRO_5032564854" description="Calpain catalytic domain-containing protein" evidence="4">
    <location>
        <begin position="21"/>
        <end position="861"/>
    </location>
</feature>
<comment type="similarity">
    <text evidence="1">Belongs to the peptidase C2 family.</text>
</comment>
<dbReference type="InterPro" id="IPR038765">
    <property type="entry name" value="Papain-like_cys_pep_sf"/>
</dbReference>
<sequence>MLKILLLTYCLYFFSKFGDCKPAELNKQCDNITGSYTIILPDVNGLRTCSLQIAKINSKDDFNEPEDILNFDSCSTGMLHLPNYRHDNYDSCTFRVFPSILNQLEITSHINYFGRYWLITVTDEIGAFVTYKFFMNTQLWWKANNSTSVNSKSYQNGETIEFLSQDFRKIRKNLLKNRQLFEDDEFSILPFSKNAEINFMRPKDIVKKPVLVSKKNKNFFIKQGLLEDCWFVVGMINLYQQKALFSFVVPDDQSFDDKNYAGIFHFRFWQSGKWIDVVVDDRLLIRDNYTMFSRSGDENEFWPSLMEKAYAKLISNSYRGLSLATLNQNPNQNYWGGITVSYPVNDKNIDSFQIISQAYRKNSMLSCSSNSDSSETIVDMKLQGLKPDHGYAITAVQMIRNLSLIRIKNPHGLKIKNIYIGDIKDKLSSRELLKLKINADGESWILFEDFIKYFSRVHICHLTPNNIVGDIFNDDGTKKLQLTTVEGRLMGPVDHINMSSHNSLLHNSPQYNFTLSSPNKNITKCKIIVSLSLKRGDDLNSTEKTKIGFYIIHLNSIKNAPKPLNSQCSQCVAQIKKSNKYFRRGQKNWEFSVLPGTYFIIPFIEDTIGKANYILQILSEEANILELYDKDVEISDNKTKFENVTEEIIISKNYSTLKPVLESLSIDKHSIDFKDLYRALMSPNALIDNLRKNPLELDKETSLKLQSLIESKEFKFGNQFNNENAAKIYSTSLELFEKNQVENNPGYIQSSFLKTALNSSGYDLADDLLGTIISKYKNQNNMIHLNDYIKTIIIINNKINTNRIQFTPKFCRDLITITPNHEPEKKALNKIRGIIYTRENAKIGWNEFLSIMEFISHLKIQ</sequence>
<evidence type="ECO:0000259" key="5">
    <source>
        <dbReference type="PROSITE" id="PS50203"/>
    </source>
</evidence>
<protein>
    <recommendedName>
        <fullName evidence="5">Calpain catalytic domain-containing protein</fullName>
    </recommendedName>
</protein>
<accession>A0A834XUZ1</accession>
<keyword evidence="3" id="KW-0378">Hydrolase</keyword>
<dbReference type="InterPro" id="IPR022682">
    <property type="entry name" value="Calpain_domain_III"/>
</dbReference>
<dbReference type="GO" id="GO:0006508">
    <property type="term" value="P:proteolysis"/>
    <property type="evidence" value="ECO:0007669"/>
    <property type="project" value="UniProtKB-KW"/>
</dbReference>
<evidence type="ECO:0000313" key="6">
    <source>
        <dbReference type="EMBL" id="KAF7993930.1"/>
    </source>
</evidence>
<dbReference type="GO" id="GO:0005737">
    <property type="term" value="C:cytoplasm"/>
    <property type="evidence" value="ECO:0007669"/>
    <property type="project" value="TreeGrafter"/>
</dbReference>
<evidence type="ECO:0000313" key="7">
    <source>
        <dbReference type="Proteomes" id="UP000639338"/>
    </source>
</evidence>
<dbReference type="SMART" id="SM00230">
    <property type="entry name" value="CysPc"/>
    <property type="match status" value="1"/>
</dbReference>
<gene>
    <name evidence="6" type="ORF">HCN44_011199</name>
</gene>
<evidence type="ECO:0000256" key="1">
    <source>
        <dbReference type="ARBA" id="ARBA00007623"/>
    </source>
</evidence>
<dbReference type="OrthoDB" id="424753at2759"/>
<dbReference type="InterPro" id="IPR022684">
    <property type="entry name" value="Calpain_cysteine_protease"/>
</dbReference>
<dbReference type="GO" id="GO:0004198">
    <property type="term" value="F:calcium-dependent cysteine-type endopeptidase activity"/>
    <property type="evidence" value="ECO:0007669"/>
    <property type="project" value="InterPro"/>
</dbReference>
<comment type="caution">
    <text evidence="6">The sequence shown here is derived from an EMBL/GenBank/DDBJ whole genome shotgun (WGS) entry which is preliminary data.</text>
</comment>
<evidence type="ECO:0000256" key="2">
    <source>
        <dbReference type="PIRSR" id="PIRSR622684-1"/>
    </source>
</evidence>
<dbReference type="Pfam" id="PF00648">
    <property type="entry name" value="Peptidase_C2"/>
    <property type="match status" value="1"/>
</dbReference>
<feature type="active site" evidence="2 3">
    <location>
        <position position="389"/>
    </location>
</feature>
<dbReference type="PANTHER" id="PTHR10183">
    <property type="entry name" value="CALPAIN"/>
    <property type="match status" value="1"/>
</dbReference>
<keyword evidence="7" id="KW-1185">Reference proteome</keyword>
<evidence type="ECO:0000256" key="3">
    <source>
        <dbReference type="PROSITE-ProRule" id="PRU00239"/>
    </source>
</evidence>
<feature type="active site" evidence="2 3">
    <location>
        <position position="229"/>
    </location>
</feature>
<dbReference type="Pfam" id="PF01067">
    <property type="entry name" value="Calpain_III"/>
    <property type="match status" value="1"/>
</dbReference>
<dbReference type="SUPFAM" id="SSF54001">
    <property type="entry name" value="Cysteine proteinases"/>
    <property type="match status" value="1"/>
</dbReference>
<keyword evidence="3" id="KW-0788">Thiol protease</keyword>
<dbReference type="InterPro" id="IPR011992">
    <property type="entry name" value="EF-hand-dom_pair"/>
</dbReference>